<dbReference type="Pfam" id="PF04865">
    <property type="entry name" value="Baseplate_J"/>
    <property type="match status" value="1"/>
</dbReference>
<dbReference type="AlphaFoldDB" id="A0A401FWJ3"/>
<comment type="caution">
    <text evidence="3">The sequence shown here is derived from an EMBL/GenBank/DDBJ whole genome shotgun (WGS) entry which is preliminary data.</text>
</comment>
<dbReference type="OrthoDB" id="8617324at2"/>
<evidence type="ECO:0000313" key="3">
    <source>
        <dbReference type="EMBL" id="GBC61347.1"/>
    </source>
</evidence>
<organism evidence="3 4">
    <name type="scientific">Desulfonema ishimotonii</name>
    <dbReference type="NCBI Taxonomy" id="45657"/>
    <lineage>
        <taxon>Bacteria</taxon>
        <taxon>Pseudomonadati</taxon>
        <taxon>Thermodesulfobacteriota</taxon>
        <taxon>Desulfobacteria</taxon>
        <taxon>Desulfobacterales</taxon>
        <taxon>Desulfococcaceae</taxon>
        <taxon>Desulfonema</taxon>
    </lineage>
</organism>
<name>A0A401FWJ3_9BACT</name>
<gene>
    <name evidence="3" type="ORF">DENIS_2307</name>
</gene>
<dbReference type="Proteomes" id="UP000288096">
    <property type="component" value="Unassembled WGS sequence"/>
</dbReference>
<dbReference type="PANTHER" id="PTHR37829">
    <property type="entry name" value="PHAGE-LIKE ELEMENT PBSX PROTEIN XKDT"/>
    <property type="match status" value="1"/>
</dbReference>
<reference evidence="4" key="1">
    <citation type="submission" date="2017-11" db="EMBL/GenBank/DDBJ databases">
        <authorList>
            <person name="Watanabe M."/>
            <person name="Kojima H."/>
        </authorList>
    </citation>
    <scope>NUCLEOTIDE SEQUENCE [LARGE SCALE GENOMIC DNA]</scope>
    <source>
        <strain evidence="4">Tokyo 01</strain>
    </source>
</reference>
<evidence type="ECO:0000256" key="1">
    <source>
        <dbReference type="SAM" id="MobiDB-lite"/>
    </source>
</evidence>
<dbReference type="EMBL" id="BEXT01000001">
    <property type="protein sequence ID" value="GBC61347.1"/>
    <property type="molecule type" value="Genomic_DNA"/>
</dbReference>
<dbReference type="InterPro" id="IPR006949">
    <property type="entry name" value="Barrel_Baseplate_J-like"/>
</dbReference>
<feature type="region of interest" description="Disordered" evidence="1">
    <location>
        <begin position="75"/>
        <end position="96"/>
    </location>
</feature>
<accession>A0A401FWJ3</accession>
<protein>
    <recommendedName>
        <fullName evidence="2">Baseplate protein J-like barrel domain-containing protein</fullName>
    </recommendedName>
</protein>
<reference evidence="4" key="2">
    <citation type="submission" date="2019-01" db="EMBL/GenBank/DDBJ databases">
        <title>Genome sequence of Desulfonema ishimotonii strain Tokyo 01.</title>
        <authorList>
            <person name="Fukui M."/>
        </authorList>
    </citation>
    <scope>NUCLEOTIDE SEQUENCE [LARGE SCALE GENOMIC DNA]</scope>
    <source>
        <strain evidence="4">Tokyo 01</strain>
    </source>
</reference>
<sequence>MPLPERTYSQIVEDVLTHLTGGVVAESHPYDPSGQYELGDSLQKIAKVTLVYAVSADGERREFIPEIDYEFQPATDTTPNRLTFRPEGNKPEAGSTVSVNYYPDGISPLISDRNVGSVARTIAEVFSRETAALYATLKHVYDSAFLDTASGKSLEMLVSILGIRRFRAGYATGVVRFMRSTPAPADITIPVSTVVSDLSDNPVSYIATQEKILRAGQTEVQVPVRATVMGKVAKAKTLVLMPKPVLGIEKVENPEDTTVGTRDETDDELRARARRVIKGSTTATTEAIELALQGIPGLSSVTLVDRPKEVNGRVDIVIDAASGDETALRNKIHEVLSRVKPAGVYVDVAFTEKVWPAYAFEIITDGPLSPDETSAMRTAIEKGIQAYFDALKPGENVLAKRMVAIILSADKVYDVRFSASETGLYKADGNLISGRNLLNGDIYVETSEKVTFKKEYLTLGFPEEEAVTAPESETRQLIFADVAVSVGTVEGGPAFPQIRKIVEGKIRLFFDSLTEEDSYFLKDLRAAADDDSGEKYQIRNDSLTVRAIHSRDGLIVSLSNDNDLDEVRKGEEIRVLSVEITES</sequence>
<evidence type="ECO:0000313" key="4">
    <source>
        <dbReference type="Proteomes" id="UP000288096"/>
    </source>
</evidence>
<dbReference type="RefSeq" id="WP_124328646.1">
    <property type="nucleotide sequence ID" value="NZ_BEXT01000001.1"/>
</dbReference>
<evidence type="ECO:0000259" key="2">
    <source>
        <dbReference type="Pfam" id="PF04865"/>
    </source>
</evidence>
<proteinExistence type="predicted"/>
<keyword evidence="4" id="KW-1185">Reference proteome</keyword>
<dbReference type="PANTHER" id="PTHR37829:SF3">
    <property type="entry name" value="PROTEIN JAYE-RELATED"/>
    <property type="match status" value="1"/>
</dbReference>
<feature type="domain" description="Baseplate protein J-like barrel" evidence="2">
    <location>
        <begin position="175"/>
        <end position="260"/>
    </location>
</feature>
<dbReference type="InterPro" id="IPR052399">
    <property type="entry name" value="Phage_Baseplate_Assmbl_Protein"/>
</dbReference>